<keyword evidence="3" id="KW-1185">Reference proteome</keyword>
<reference evidence="2 3" key="1">
    <citation type="submission" date="2024-01" db="EMBL/GenBank/DDBJ databases">
        <title>The complete chloroplast genome sequence of Lithospermum erythrorhizon: insights into the phylogenetic relationship among Boraginaceae species and the maternal lineages of purple gromwells.</title>
        <authorList>
            <person name="Okada T."/>
            <person name="Watanabe K."/>
        </authorList>
    </citation>
    <scope>NUCLEOTIDE SEQUENCE [LARGE SCALE GENOMIC DNA]</scope>
</reference>
<evidence type="ECO:0000313" key="3">
    <source>
        <dbReference type="Proteomes" id="UP001454036"/>
    </source>
</evidence>
<comment type="caution">
    <text evidence="2">The sequence shown here is derived from an EMBL/GenBank/DDBJ whole genome shotgun (WGS) entry which is preliminary data.</text>
</comment>
<accession>A0AAV3NRL7</accession>
<proteinExistence type="predicted"/>
<feature type="compositionally biased region" description="Basic and acidic residues" evidence="1">
    <location>
        <begin position="221"/>
        <end position="237"/>
    </location>
</feature>
<name>A0AAV3NRL7_LITER</name>
<protein>
    <submittedName>
        <fullName evidence="2">Uncharacterized protein</fullName>
    </submittedName>
</protein>
<gene>
    <name evidence="2" type="ORF">LIER_03014</name>
</gene>
<organism evidence="2 3">
    <name type="scientific">Lithospermum erythrorhizon</name>
    <name type="common">Purple gromwell</name>
    <name type="synonym">Lithospermum officinale var. erythrorhizon</name>
    <dbReference type="NCBI Taxonomy" id="34254"/>
    <lineage>
        <taxon>Eukaryota</taxon>
        <taxon>Viridiplantae</taxon>
        <taxon>Streptophyta</taxon>
        <taxon>Embryophyta</taxon>
        <taxon>Tracheophyta</taxon>
        <taxon>Spermatophyta</taxon>
        <taxon>Magnoliopsida</taxon>
        <taxon>eudicotyledons</taxon>
        <taxon>Gunneridae</taxon>
        <taxon>Pentapetalae</taxon>
        <taxon>asterids</taxon>
        <taxon>lamiids</taxon>
        <taxon>Boraginales</taxon>
        <taxon>Boraginaceae</taxon>
        <taxon>Boraginoideae</taxon>
        <taxon>Lithospermeae</taxon>
        <taxon>Lithospermum</taxon>
    </lineage>
</organism>
<sequence>MLEGGSSQPPEMAALIQGLTDQIVNCVMDHLNLASPLPGGRATRAVVICLGRNLDAHLLVMTNNEPFPGSQSHHEAPVPEISAPAYATDVVALMQSQIEALTERVTGQMRRGTNTELAGLAPFLPEIKSATMPVGMKLPFFTKFTGKTDPEEYIAKFQSQISFQHPCSKVYCRVDPRQLEEGSSMLPSLHKEYQNQEWRPHGKSQSSNGIGTSVPLQIPEESPKKGQPHEDVQSGAF</sequence>
<dbReference type="AlphaFoldDB" id="A0AAV3NRL7"/>
<evidence type="ECO:0000313" key="2">
    <source>
        <dbReference type="EMBL" id="GAA0142012.1"/>
    </source>
</evidence>
<feature type="region of interest" description="Disordered" evidence="1">
    <location>
        <begin position="195"/>
        <end position="237"/>
    </location>
</feature>
<dbReference type="EMBL" id="BAABME010000350">
    <property type="protein sequence ID" value="GAA0142012.1"/>
    <property type="molecule type" value="Genomic_DNA"/>
</dbReference>
<evidence type="ECO:0000256" key="1">
    <source>
        <dbReference type="SAM" id="MobiDB-lite"/>
    </source>
</evidence>
<dbReference type="Proteomes" id="UP001454036">
    <property type="component" value="Unassembled WGS sequence"/>
</dbReference>
<feature type="compositionally biased region" description="Polar residues" evidence="1">
    <location>
        <begin position="203"/>
        <end position="215"/>
    </location>
</feature>